<feature type="transmembrane region" description="Helical" evidence="8">
    <location>
        <begin position="57"/>
        <end position="79"/>
    </location>
</feature>
<dbReference type="InterPro" id="IPR001991">
    <property type="entry name" value="Na-dicarboxylate_symporter"/>
</dbReference>
<dbReference type="GO" id="GO:0015501">
    <property type="term" value="F:glutamate:sodium symporter activity"/>
    <property type="evidence" value="ECO:0007669"/>
    <property type="project" value="TreeGrafter"/>
</dbReference>
<evidence type="ECO:0000256" key="1">
    <source>
        <dbReference type="ARBA" id="ARBA00004141"/>
    </source>
</evidence>
<evidence type="ECO:0000256" key="6">
    <source>
        <dbReference type="ARBA" id="ARBA00023136"/>
    </source>
</evidence>
<keyword evidence="7" id="KW-0325">Glycoprotein</keyword>
<feature type="transmembrane region" description="Helical" evidence="8">
    <location>
        <begin position="131"/>
        <end position="153"/>
    </location>
</feature>
<keyword evidence="2 8" id="KW-0813">Transport</keyword>
<comment type="caution">
    <text evidence="9">The sequence shown here is derived from an EMBL/GenBank/DDBJ whole genome shotgun (WGS) entry which is preliminary data.</text>
</comment>
<reference evidence="9 10" key="1">
    <citation type="journal article" date="2018" name="Mol. Genet. Genomics">
        <title>The red deer Cervus elaphus genome CerEla1.0: sequencing, annotating, genes, and chromosomes.</title>
        <authorList>
            <person name="Bana N.A."/>
            <person name="Nyiri A."/>
            <person name="Nagy J."/>
            <person name="Frank K."/>
            <person name="Nagy T."/>
            <person name="Steger V."/>
            <person name="Schiller M."/>
            <person name="Lakatos P."/>
            <person name="Sugar L."/>
            <person name="Horn P."/>
            <person name="Barta E."/>
            <person name="Orosz L."/>
        </authorList>
    </citation>
    <scope>NUCLEOTIDE SEQUENCE [LARGE SCALE GENOMIC DNA]</scope>
    <source>
        <strain evidence="9">Hungarian</strain>
    </source>
</reference>
<comment type="similarity">
    <text evidence="8">Belongs to the dicarboxylate/amino acid:cation symporter (DAACS) (TC 2.A.23) family.</text>
</comment>
<name>A0A212D1V8_CEREH</name>
<evidence type="ECO:0000256" key="8">
    <source>
        <dbReference type="RuleBase" id="RU361216"/>
    </source>
</evidence>
<evidence type="ECO:0000313" key="9">
    <source>
        <dbReference type="EMBL" id="OWK12238.1"/>
    </source>
</evidence>
<dbReference type="SUPFAM" id="SSF118215">
    <property type="entry name" value="Proton glutamate symport protein"/>
    <property type="match status" value="1"/>
</dbReference>
<dbReference type="PROSITE" id="PS00714">
    <property type="entry name" value="NA_DICARBOXYL_SYMP_2"/>
    <property type="match status" value="1"/>
</dbReference>
<dbReference type="OrthoDB" id="5877963at2759"/>
<dbReference type="EMBL" id="MKHE01000009">
    <property type="protein sequence ID" value="OWK12238.1"/>
    <property type="molecule type" value="Genomic_DNA"/>
</dbReference>
<dbReference type="InterPro" id="IPR036458">
    <property type="entry name" value="Na:dicarbo_symporter_sf"/>
</dbReference>
<feature type="transmembrane region" description="Helical" evidence="8">
    <location>
        <begin position="99"/>
        <end position="119"/>
    </location>
</feature>
<dbReference type="GO" id="GO:0005313">
    <property type="term" value="F:L-glutamate transmembrane transporter activity"/>
    <property type="evidence" value="ECO:0007669"/>
    <property type="project" value="TreeGrafter"/>
</dbReference>
<evidence type="ECO:0000256" key="3">
    <source>
        <dbReference type="ARBA" id="ARBA00022692"/>
    </source>
</evidence>
<dbReference type="PANTHER" id="PTHR11958">
    <property type="entry name" value="SODIUM/DICARBOXYLATE SYMPORTER-RELATED"/>
    <property type="match status" value="1"/>
</dbReference>
<evidence type="ECO:0000313" key="10">
    <source>
        <dbReference type="Proteomes" id="UP000242450"/>
    </source>
</evidence>
<feature type="transmembrane region" description="Helical" evidence="8">
    <location>
        <begin position="242"/>
        <end position="260"/>
    </location>
</feature>
<dbReference type="Gene3D" id="1.10.3860.10">
    <property type="entry name" value="Sodium:dicarboxylate symporter"/>
    <property type="match status" value="2"/>
</dbReference>
<dbReference type="PANTHER" id="PTHR11958:SF67">
    <property type="entry name" value="EXCITATORY AMINO ACID TRANSPORTER 4"/>
    <property type="match status" value="1"/>
</dbReference>
<dbReference type="AlphaFoldDB" id="A0A212D1V8"/>
<dbReference type="InterPro" id="IPR018107">
    <property type="entry name" value="Na-dicarboxylate_symporter_CS"/>
</dbReference>
<evidence type="ECO:0000256" key="2">
    <source>
        <dbReference type="ARBA" id="ARBA00022448"/>
    </source>
</evidence>
<feature type="transmembrane region" description="Helical" evidence="8">
    <location>
        <begin position="210"/>
        <end position="236"/>
    </location>
</feature>
<comment type="subcellular location">
    <subcellularLocation>
        <location evidence="1 8">Membrane</location>
        <topology evidence="1 8">Multi-pass membrane protein</topology>
    </subcellularLocation>
</comment>
<sequence length="371" mass="40583">MSSHGNSLFLRESGQRLGRVGWLQRLQESLQQRALRTRLRLQTMTREHVFRFLRRNAFILLTVSAVVIGVSLAFALRPYQLSYRQIKYFSFPGELLMRMLQMLVLPLIVSSLVTGMASLDNKATGRMGMRAAVYYMVTTVIAVFIGILMVTIIHPGKGSKEGLHREGRIETIPTADAFMDLVRYAPVGILFLIAGKILEMEDMAVLGGQLGMYTLTVIVGLFVHACGILPLIYFLITHRNPFPFIGGILQALITAMGTSSSSATLPITFRCLEEGLGVDRRITRFVLPVGATVNMDGTALYEALAAIFIAQVNNYELNLGQITTISITATAASVGAAGIPQAGLVTMVIVLTSVGLPTEDITLIIAVDWFL</sequence>
<keyword evidence="5 8" id="KW-1133">Transmembrane helix</keyword>
<keyword evidence="10" id="KW-1185">Reference proteome</keyword>
<dbReference type="GO" id="GO:0015175">
    <property type="term" value="F:neutral L-amino acid transmembrane transporter activity"/>
    <property type="evidence" value="ECO:0007669"/>
    <property type="project" value="TreeGrafter"/>
</dbReference>
<gene>
    <name evidence="9" type="ORF">Celaphus_00003066</name>
</gene>
<evidence type="ECO:0000256" key="7">
    <source>
        <dbReference type="ARBA" id="ARBA00023180"/>
    </source>
</evidence>
<dbReference type="PROSITE" id="PS00713">
    <property type="entry name" value="NA_DICARBOXYL_SYMP_1"/>
    <property type="match status" value="1"/>
</dbReference>
<dbReference type="Pfam" id="PF00375">
    <property type="entry name" value="SDF"/>
    <property type="match status" value="2"/>
</dbReference>
<accession>A0A212D1V8</accession>
<keyword evidence="4 8" id="KW-0769">Symport</keyword>
<keyword evidence="6 8" id="KW-0472">Membrane</keyword>
<protein>
    <recommendedName>
        <fullName evidence="8">Amino acid transporter</fullName>
    </recommendedName>
</protein>
<keyword evidence="3 8" id="KW-0812">Transmembrane</keyword>
<dbReference type="InterPro" id="IPR050746">
    <property type="entry name" value="DAACS"/>
</dbReference>
<evidence type="ECO:0000256" key="5">
    <source>
        <dbReference type="ARBA" id="ARBA00022989"/>
    </source>
</evidence>
<organism evidence="9 10">
    <name type="scientific">Cervus elaphus hippelaphus</name>
    <name type="common">European red deer</name>
    <dbReference type="NCBI Taxonomy" id="46360"/>
    <lineage>
        <taxon>Eukaryota</taxon>
        <taxon>Metazoa</taxon>
        <taxon>Chordata</taxon>
        <taxon>Craniata</taxon>
        <taxon>Vertebrata</taxon>
        <taxon>Euteleostomi</taxon>
        <taxon>Mammalia</taxon>
        <taxon>Eutheria</taxon>
        <taxon>Laurasiatheria</taxon>
        <taxon>Artiodactyla</taxon>
        <taxon>Ruminantia</taxon>
        <taxon>Pecora</taxon>
        <taxon>Cervidae</taxon>
        <taxon>Cervinae</taxon>
        <taxon>Cervus</taxon>
    </lineage>
</organism>
<proteinExistence type="inferred from homology"/>
<evidence type="ECO:0000256" key="4">
    <source>
        <dbReference type="ARBA" id="ARBA00022847"/>
    </source>
</evidence>
<dbReference type="PRINTS" id="PR00173">
    <property type="entry name" value="EDTRNSPORT"/>
</dbReference>
<dbReference type="Proteomes" id="UP000242450">
    <property type="component" value="Chromosome 9"/>
</dbReference>
<dbReference type="GO" id="GO:0005886">
    <property type="term" value="C:plasma membrane"/>
    <property type="evidence" value="ECO:0007669"/>
    <property type="project" value="TreeGrafter"/>
</dbReference>